<comment type="caution">
    <text evidence="2">The sequence shown here is derived from an EMBL/GenBank/DDBJ whole genome shotgun (WGS) entry which is preliminary data.</text>
</comment>
<evidence type="ECO:0000313" key="3">
    <source>
        <dbReference type="Proteomes" id="UP001163105"/>
    </source>
</evidence>
<sequence>MLPKGDPMATPAPVADTPHVSWRLSGRVPSDDDVQAMDEPKTGGFKSSRKKHQEPEDGCEKVQQSMSNRTEMADDLA</sequence>
<accession>A0AB34FJ59</accession>
<feature type="region of interest" description="Disordered" evidence="1">
    <location>
        <begin position="1"/>
        <end position="77"/>
    </location>
</feature>
<dbReference type="EMBL" id="JAQHRD010000008">
    <property type="protein sequence ID" value="KAJ6438446.1"/>
    <property type="molecule type" value="Genomic_DNA"/>
</dbReference>
<evidence type="ECO:0000313" key="2">
    <source>
        <dbReference type="EMBL" id="KAJ6438446.1"/>
    </source>
</evidence>
<gene>
    <name evidence="2" type="ORF">O9K51_09038</name>
</gene>
<dbReference type="AlphaFoldDB" id="A0AB34FJ59"/>
<evidence type="ECO:0000256" key="1">
    <source>
        <dbReference type="SAM" id="MobiDB-lite"/>
    </source>
</evidence>
<protein>
    <submittedName>
        <fullName evidence="2">Uncharacterized protein</fullName>
    </submittedName>
</protein>
<name>A0AB34FJ59_9HYPO</name>
<organism evidence="2 3">
    <name type="scientific">Purpureocillium lavendulum</name>
    <dbReference type="NCBI Taxonomy" id="1247861"/>
    <lineage>
        <taxon>Eukaryota</taxon>
        <taxon>Fungi</taxon>
        <taxon>Dikarya</taxon>
        <taxon>Ascomycota</taxon>
        <taxon>Pezizomycotina</taxon>
        <taxon>Sordariomycetes</taxon>
        <taxon>Hypocreomycetidae</taxon>
        <taxon>Hypocreales</taxon>
        <taxon>Ophiocordycipitaceae</taxon>
        <taxon>Purpureocillium</taxon>
    </lineage>
</organism>
<proteinExistence type="predicted"/>
<keyword evidence="3" id="KW-1185">Reference proteome</keyword>
<dbReference type="Proteomes" id="UP001163105">
    <property type="component" value="Unassembled WGS sequence"/>
</dbReference>
<reference evidence="2" key="1">
    <citation type="submission" date="2023-01" db="EMBL/GenBank/DDBJ databases">
        <title>The growth and conidiation of Purpureocillium lavendulum are regulated by nitrogen source and histone H3K14 acetylation.</title>
        <authorList>
            <person name="Tang P."/>
            <person name="Han J."/>
            <person name="Zhang C."/>
            <person name="Tang P."/>
            <person name="Qi F."/>
            <person name="Zhang K."/>
            <person name="Liang L."/>
        </authorList>
    </citation>
    <scope>NUCLEOTIDE SEQUENCE</scope>
    <source>
        <strain evidence="2">YMF1.00683</strain>
    </source>
</reference>